<dbReference type="AlphaFoldDB" id="F0YL94"/>
<gene>
    <name evidence="2" type="ORF">AURANDRAFT_67467</name>
</gene>
<name>F0YL94_AURAN</name>
<protein>
    <recommendedName>
        <fullName evidence="4">SWIM-type domain-containing protein</fullName>
    </recommendedName>
</protein>
<reference evidence="2 3" key="1">
    <citation type="journal article" date="2011" name="Proc. Natl. Acad. Sci. U.S.A.">
        <title>Niche of harmful alga Aureococcus anophagefferens revealed through ecogenomics.</title>
        <authorList>
            <person name="Gobler C.J."/>
            <person name="Berry D.L."/>
            <person name="Dyhrman S.T."/>
            <person name="Wilhelm S.W."/>
            <person name="Salamov A."/>
            <person name="Lobanov A.V."/>
            <person name="Zhang Y."/>
            <person name="Collier J.L."/>
            <person name="Wurch L.L."/>
            <person name="Kustka A.B."/>
            <person name="Dill B.D."/>
            <person name="Shah M."/>
            <person name="VerBerkmoes N.C."/>
            <person name="Kuo A."/>
            <person name="Terry A."/>
            <person name="Pangilinan J."/>
            <person name="Lindquist E.A."/>
            <person name="Lucas S."/>
            <person name="Paulsen I.T."/>
            <person name="Hattenrath-Lehmann T.K."/>
            <person name="Talmage S.C."/>
            <person name="Walker E.A."/>
            <person name="Koch F."/>
            <person name="Burson A.M."/>
            <person name="Marcoval M.A."/>
            <person name="Tang Y.Z."/>
            <person name="Lecleir G.R."/>
            <person name="Coyne K.J."/>
            <person name="Berg G.M."/>
            <person name="Bertrand E.M."/>
            <person name="Saito M.A."/>
            <person name="Gladyshev V.N."/>
            <person name="Grigoriev I.V."/>
        </authorList>
    </citation>
    <scope>NUCLEOTIDE SEQUENCE [LARGE SCALE GENOMIC DNA]</scope>
    <source>
        <strain evidence="3">CCMP 1984</strain>
    </source>
</reference>
<keyword evidence="3" id="KW-1185">Reference proteome</keyword>
<evidence type="ECO:0008006" key="4">
    <source>
        <dbReference type="Google" id="ProtNLM"/>
    </source>
</evidence>
<dbReference type="InParanoid" id="F0YL94"/>
<dbReference type="KEGG" id="aaf:AURANDRAFT_67467"/>
<dbReference type="EMBL" id="GL833156">
    <property type="protein sequence ID" value="EGB04057.1"/>
    <property type="molecule type" value="Genomic_DNA"/>
</dbReference>
<organism evidence="3">
    <name type="scientific">Aureococcus anophagefferens</name>
    <name type="common">Harmful bloom alga</name>
    <dbReference type="NCBI Taxonomy" id="44056"/>
    <lineage>
        <taxon>Eukaryota</taxon>
        <taxon>Sar</taxon>
        <taxon>Stramenopiles</taxon>
        <taxon>Ochrophyta</taxon>
        <taxon>Pelagophyceae</taxon>
        <taxon>Pelagomonadales</taxon>
        <taxon>Pelagomonadaceae</taxon>
        <taxon>Aureococcus</taxon>
    </lineage>
</organism>
<dbReference type="OrthoDB" id="10656777at2759"/>
<evidence type="ECO:0000313" key="2">
    <source>
        <dbReference type="EMBL" id="EGB04057.1"/>
    </source>
</evidence>
<proteinExistence type="predicted"/>
<dbReference type="GeneID" id="20226246"/>
<sequence>MVLLLNDWAHVSRKFTQGEYAKCLHDRKENDGKIKATMYAMREAPSNTAFSAACGAAAALWRGIGESDFLGSFSKMYLEGEWASWHVGAAPAGVAFSGQQAVEATHAADKSCIGKDKLKAAPTVFLNETLPIILTKAADTCELYAVDTVTHEGNAPVTGPVVAEARLLLGAKPAYLERPTAVVEGSESPSRIFIITGNTSDTQFKKMTDKRAREYEKYLGGDLGSKKDKLSYSEYEKLMEKTAANRVVASPVENIDKCNKWLQTAKTSGLVCDDADQLYKLTCTCVDFMRGANRCACVVAVASELKLIDLEAMMDGAAPHARLNPGRPRSKTNWADKGSGSAKKRDAAWYLKSIESHKPMYYHRRKVAMVCIDNGDDVYWIGYVRNLKQPKAKAGSVAYIICFPDNPEAEDEQWSPLDNNDFITKLGLAFLKKISAKKRDALWYLKNIESHALMYHHRPGPGRKVAMVCDDNGDGVYWTGYVRNVKAPPSHSLLGERARLVILDNLDGSTETLEDMQFPSSSKKFVKLTNPDHVLTEHVPTRPKRHLWTLLAPRAKTPFDGLQEQPTQGMRSYFYVGFVMDVCYVYVCGMRCQTIRIVYPVGWTHVIIVIGLSKPSILFFSFPCDKLSTTISTLCFHSSRLKMLEPRYKDRTMPELHQWNYTSCAPPGRAGARLLEEVALGPAPVPPEHGRGAGNLRVNGHSSAKKSFLLGMLASLAVQANRKSGIVHANSNN</sequence>
<dbReference type="RefSeq" id="XP_009041182.1">
    <property type="nucleotide sequence ID" value="XM_009042934.1"/>
</dbReference>
<evidence type="ECO:0000313" key="3">
    <source>
        <dbReference type="Proteomes" id="UP000002729"/>
    </source>
</evidence>
<dbReference type="Proteomes" id="UP000002729">
    <property type="component" value="Unassembled WGS sequence"/>
</dbReference>
<feature type="region of interest" description="Disordered" evidence="1">
    <location>
        <begin position="319"/>
        <end position="340"/>
    </location>
</feature>
<accession>F0YL94</accession>
<evidence type="ECO:0000256" key="1">
    <source>
        <dbReference type="SAM" id="MobiDB-lite"/>
    </source>
</evidence>